<gene>
    <name evidence="1" type="ORF">NC992_24400</name>
</gene>
<accession>A0ABV0KB73</accession>
<proteinExistence type="predicted"/>
<dbReference type="RefSeq" id="WP_190707520.1">
    <property type="nucleotide sequence ID" value="NZ_JAMPKX010000019.1"/>
</dbReference>
<dbReference type="Proteomes" id="UP001482513">
    <property type="component" value="Unassembled WGS sequence"/>
</dbReference>
<sequence length="110" mass="12583">MSDQSETFMTHLVDLSGDVISALDDIPRDRPCYVRLHSAPDDEQSADRVVELLWQWTYHQGRKGTENLIFQFDSTRLNVLWDMRVNAMLGELFTGAAIEALEDFFGSDLT</sequence>
<keyword evidence="2" id="KW-1185">Reference proteome</keyword>
<organism evidence="1 2">
    <name type="scientific">Leptolyngbya subtilissima DQ-A4</name>
    <dbReference type="NCBI Taxonomy" id="2933933"/>
    <lineage>
        <taxon>Bacteria</taxon>
        <taxon>Bacillati</taxon>
        <taxon>Cyanobacteriota</taxon>
        <taxon>Cyanophyceae</taxon>
        <taxon>Leptolyngbyales</taxon>
        <taxon>Leptolyngbyaceae</taxon>
        <taxon>Leptolyngbya group</taxon>
        <taxon>Leptolyngbya</taxon>
    </lineage>
</organism>
<evidence type="ECO:0000313" key="1">
    <source>
        <dbReference type="EMBL" id="MEP0950036.1"/>
    </source>
</evidence>
<comment type="caution">
    <text evidence="1">The sequence shown here is derived from an EMBL/GenBank/DDBJ whole genome shotgun (WGS) entry which is preliminary data.</text>
</comment>
<reference evidence="1 2" key="1">
    <citation type="submission" date="2022-04" db="EMBL/GenBank/DDBJ databases">
        <title>Positive selection, recombination, and allopatry shape intraspecific diversity of widespread and dominant cyanobacteria.</title>
        <authorList>
            <person name="Wei J."/>
            <person name="Shu W."/>
            <person name="Hu C."/>
        </authorList>
    </citation>
    <scope>NUCLEOTIDE SEQUENCE [LARGE SCALE GENOMIC DNA]</scope>
    <source>
        <strain evidence="1 2">DQ-A4</strain>
    </source>
</reference>
<name>A0ABV0KB73_9CYAN</name>
<protein>
    <submittedName>
        <fullName evidence="1">Uncharacterized protein</fullName>
    </submittedName>
</protein>
<evidence type="ECO:0000313" key="2">
    <source>
        <dbReference type="Proteomes" id="UP001482513"/>
    </source>
</evidence>
<dbReference type="EMBL" id="JAMPKX010000019">
    <property type="protein sequence ID" value="MEP0950036.1"/>
    <property type="molecule type" value="Genomic_DNA"/>
</dbReference>